<dbReference type="GO" id="GO:0032264">
    <property type="term" value="P:IMP salvage"/>
    <property type="evidence" value="ECO:0007669"/>
    <property type="project" value="TreeGrafter"/>
</dbReference>
<feature type="region of interest" description="Disordered" evidence="7">
    <location>
        <begin position="78"/>
        <end position="100"/>
    </location>
</feature>
<dbReference type="InterPro" id="IPR029057">
    <property type="entry name" value="PRTase-like"/>
</dbReference>
<keyword evidence="6" id="KW-0472">Membrane</keyword>
<evidence type="ECO:0000256" key="1">
    <source>
        <dbReference type="ARBA" id="ARBA00022475"/>
    </source>
</evidence>
<dbReference type="GO" id="GO:0005829">
    <property type="term" value="C:cytosol"/>
    <property type="evidence" value="ECO:0007669"/>
    <property type="project" value="TreeGrafter"/>
</dbReference>
<dbReference type="SUPFAM" id="SSF53271">
    <property type="entry name" value="PRTase-like"/>
    <property type="match status" value="1"/>
</dbReference>
<dbReference type="InterPro" id="IPR023747">
    <property type="entry name" value="Xanthine_Guanine_PRibTrfase"/>
</dbReference>
<dbReference type="GO" id="GO:0004422">
    <property type="term" value="F:hypoxanthine phosphoribosyltransferase activity"/>
    <property type="evidence" value="ECO:0007669"/>
    <property type="project" value="TreeGrafter"/>
</dbReference>
<dbReference type="GO" id="GO:0046872">
    <property type="term" value="F:metal ion binding"/>
    <property type="evidence" value="ECO:0007669"/>
    <property type="project" value="UniProtKB-KW"/>
</dbReference>
<dbReference type="Gene3D" id="3.40.50.2020">
    <property type="match status" value="1"/>
</dbReference>
<keyword evidence="2" id="KW-0328">Glycosyltransferase</keyword>
<name>A0A0G4HD62_9ALVE</name>
<dbReference type="GO" id="GO:0032265">
    <property type="term" value="P:XMP salvage"/>
    <property type="evidence" value="ECO:0007669"/>
    <property type="project" value="TreeGrafter"/>
</dbReference>
<sequence length="285" mass="31483">MTKFLSLARGASQKEETERRNKRRKRGRLSSSSDNLSVALRKAIGRREGNDVSVGTHKKKKICRKKPKFGVVACATRGEEEETAVPVGEEDEEEGGDALNPPPGSLVLNWEDFHRDAVALASLLRGDAEEEKERGGAGSPFKNATNVGEGQGEGERNKEKRYKGIVAVTRGGLFPAGVIASELGVKLVDTACLSSYRGQERMELSELKRARAVSRKGEGWLIVDDLADSGATMRKLRKAFPKGTFAALYTKPDGEESVDVFVKRVRQHVWVVFPWERPPTFTEVW</sequence>
<evidence type="ECO:0000256" key="4">
    <source>
        <dbReference type="ARBA" id="ARBA00022723"/>
    </source>
</evidence>
<reference evidence="9" key="1">
    <citation type="submission" date="2014-11" db="EMBL/GenBank/DDBJ databases">
        <authorList>
            <person name="Otto D Thomas"/>
            <person name="Naeem Raeece"/>
        </authorList>
    </citation>
    <scope>NUCLEOTIDE SEQUENCE</scope>
</reference>
<keyword evidence="4" id="KW-0479">Metal-binding</keyword>
<protein>
    <recommendedName>
        <fullName evidence="8">Phosphoribosyltransferase domain-containing protein</fullName>
    </recommendedName>
</protein>
<evidence type="ECO:0000259" key="8">
    <source>
        <dbReference type="Pfam" id="PF00156"/>
    </source>
</evidence>
<dbReference type="EMBL" id="CDMZ01002356">
    <property type="protein sequence ID" value="CEM42005.1"/>
    <property type="molecule type" value="Genomic_DNA"/>
</dbReference>
<evidence type="ECO:0000313" key="9">
    <source>
        <dbReference type="EMBL" id="CEM42005.1"/>
    </source>
</evidence>
<dbReference type="GO" id="GO:0032263">
    <property type="term" value="P:GMP salvage"/>
    <property type="evidence" value="ECO:0007669"/>
    <property type="project" value="TreeGrafter"/>
</dbReference>
<gene>
    <name evidence="9" type="ORF">Cvel_26440</name>
</gene>
<evidence type="ECO:0000256" key="3">
    <source>
        <dbReference type="ARBA" id="ARBA00022679"/>
    </source>
</evidence>
<dbReference type="PANTHER" id="PTHR39563">
    <property type="entry name" value="XANTHINE PHOSPHORIBOSYLTRANSFERASE"/>
    <property type="match status" value="1"/>
</dbReference>
<evidence type="ECO:0000256" key="6">
    <source>
        <dbReference type="ARBA" id="ARBA00023136"/>
    </source>
</evidence>
<dbReference type="CDD" id="cd06223">
    <property type="entry name" value="PRTases_typeI"/>
    <property type="match status" value="1"/>
</dbReference>
<dbReference type="AlphaFoldDB" id="A0A0G4HD62"/>
<feature type="region of interest" description="Disordered" evidence="7">
    <location>
        <begin position="129"/>
        <end position="158"/>
    </location>
</feature>
<dbReference type="Pfam" id="PF00156">
    <property type="entry name" value="Pribosyltran"/>
    <property type="match status" value="1"/>
</dbReference>
<dbReference type="PANTHER" id="PTHR39563:SF1">
    <property type="entry name" value="XANTHINE-GUANINE PHOSPHORIBOSYLTRANSFERASE"/>
    <property type="match status" value="1"/>
</dbReference>
<dbReference type="VEuPathDB" id="CryptoDB:Cvel_26440"/>
<dbReference type="InterPro" id="IPR000836">
    <property type="entry name" value="PRTase_dom"/>
</dbReference>
<organism evidence="9">
    <name type="scientific">Chromera velia CCMP2878</name>
    <dbReference type="NCBI Taxonomy" id="1169474"/>
    <lineage>
        <taxon>Eukaryota</taxon>
        <taxon>Sar</taxon>
        <taxon>Alveolata</taxon>
        <taxon>Colpodellida</taxon>
        <taxon>Chromeraceae</taxon>
        <taxon>Chromera</taxon>
    </lineage>
</organism>
<feature type="compositionally biased region" description="Acidic residues" evidence="7">
    <location>
        <begin position="79"/>
        <end position="96"/>
    </location>
</feature>
<keyword evidence="5" id="KW-0460">Magnesium</keyword>
<feature type="region of interest" description="Disordered" evidence="7">
    <location>
        <begin position="1"/>
        <end position="36"/>
    </location>
</feature>
<dbReference type="NCBIfam" id="NF006613">
    <property type="entry name" value="PRK09177.1"/>
    <property type="match status" value="1"/>
</dbReference>
<keyword evidence="1" id="KW-1003">Cell membrane</keyword>
<evidence type="ECO:0000256" key="5">
    <source>
        <dbReference type="ARBA" id="ARBA00022842"/>
    </source>
</evidence>
<evidence type="ECO:0000256" key="7">
    <source>
        <dbReference type="SAM" id="MobiDB-lite"/>
    </source>
</evidence>
<evidence type="ECO:0000256" key="2">
    <source>
        <dbReference type="ARBA" id="ARBA00022676"/>
    </source>
</evidence>
<accession>A0A0G4HD62</accession>
<feature type="domain" description="Phosphoribosyltransferase" evidence="8">
    <location>
        <begin position="165"/>
        <end position="276"/>
    </location>
</feature>
<proteinExistence type="predicted"/>
<dbReference type="GO" id="GO:0000310">
    <property type="term" value="F:xanthine phosphoribosyltransferase activity"/>
    <property type="evidence" value="ECO:0007669"/>
    <property type="project" value="InterPro"/>
</dbReference>
<keyword evidence="3" id="KW-0808">Transferase</keyword>